<dbReference type="AlphaFoldDB" id="A0A016V8V6"/>
<dbReference type="OrthoDB" id="5873277at2759"/>
<protein>
    <submittedName>
        <fullName evidence="1">Uncharacterized protein</fullName>
    </submittedName>
</protein>
<dbReference type="EMBL" id="JARK01001351">
    <property type="protein sequence ID" value="EYC23880.1"/>
    <property type="molecule type" value="Genomic_DNA"/>
</dbReference>
<comment type="caution">
    <text evidence="1">The sequence shown here is derived from an EMBL/GenBank/DDBJ whole genome shotgun (WGS) entry which is preliminary data.</text>
</comment>
<accession>A0A016V8V6</accession>
<organism evidence="1 2">
    <name type="scientific">Ancylostoma ceylanicum</name>
    <dbReference type="NCBI Taxonomy" id="53326"/>
    <lineage>
        <taxon>Eukaryota</taxon>
        <taxon>Metazoa</taxon>
        <taxon>Ecdysozoa</taxon>
        <taxon>Nematoda</taxon>
        <taxon>Chromadorea</taxon>
        <taxon>Rhabditida</taxon>
        <taxon>Rhabditina</taxon>
        <taxon>Rhabditomorpha</taxon>
        <taxon>Strongyloidea</taxon>
        <taxon>Ancylostomatidae</taxon>
        <taxon>Ancylostomatinae</taxon>
        <taxon>Ancylostoma</taxon>
    </lineage>
</organism>
<evidence type="ECO:0000313" key="2">
    <source>
        <dbReference type="Proteomes" id="UP000024635"/>
    </source>
</evidence>
<proteinExistence type="predicted"/>
<keyword evidence="2" id="KW-1185">Reference proteome</keyword>
<name>A0A016V8V6_9BILA</name>
<sequence>MQSFQDFVARPEPCSGSPAAYGEIWRLVTGFFYSKGKLRNSRLSSVWFEPEHVDEQRHAAIWSRSFWKDVKYGSGTGMVKERKFRIPSLLIKLANSTPHSEKLLSHWQKRFPYINVKKMSTKDSITITQKEADLAASIFGSNKAKKTRVGRPLRYYELERDESRQHRLDIVFPKLGENGTKTLSFMTAFIIKVVYEPSALSTRPSVLISSIHSTLDHFGAHSWHGGLVVQQELLTH</sequence>
<evidence type="ECO:0000313" key="1">
    <source>
        <dbReference type="EMBL" id="EYC23880.1"/>
    </source>
</evidence>
<dbReference type="Proteomes" id="UP000024635">
    <property type="component" value="Unassembled WGS sequence"/>
</dbReference>
<gene>
    <name evidence="1" type="primary">Acey_s0015.g2887</name>
    <name evidence="1" type="ORF">Y032_0015g2887</name>
</gene>
<reference evidence="2" key="1">
    <citation type="journal article" date="2015" name="Nat. Genet.">
        <title>The genome and transcriptome of the zoonotic hookworm Ancylostoma ceylanicum identify infection-specific gene families.</title>
        <authorList>
            <person name="Schwarz E.M."/>
            <person name="Hu Y."/>
            <person name="Antoshechkin I."/>
            <person name="Miller M.M."/>
            <person name="Sternberg P.W."/>
            <person name="Aroian R.V."/>
        </authorList>
    </citation>
    <scope>NUCLEOTIDE SEQUENCE</scope>
    <source>
        <strain evidence="2">HY135</strain>
    </source>
</reference>